<keyword evidence="9" id="KW-1185">Reference proteome</keyword>
<dbReference type="PANTHER" id="PTHR32322">
    <property type="entry name" value="INNER MEMBRANE TRANSPORTER"/>
    <property type="match status" value="1"/>
</dbReference>
<evidence type="ECO:0000256" key="2">
    <source>
        <dbReference type="ARBA" id="ARBA00007362"/>
    </source>
</evidence>
<comment type="similarity">
    <text evidence="2">Belongs to the EamA transporter family.</text>
</comment>
<proteinExistence type="inferred from homology"/>
<dbReference type="AlphaFoldDB" id="A0AAE3KNG5"/>
<comment type="caution">
    <text evidence="8">The sequence shown here is derived from an EMBL/GenBank/DDBJ whole genome shotgun (WGS) entry which is preliminary data.</text>
</comment>
<feature type="domain" description="EamA" evidence="7">
    <location>
        <begin position="14"/>
        <end position="144"/>
    </location>
</feature>
<feature type="transmembrane region" description="Helical" evidence="6">
    <location>
        <begin position="156"/>
        <end position="174"/>
    </location>
</feature>
<dbReference type="GO" id="GO:0016020">
    <property type="term" value="C:membrane"/>
    <property type="evidence" value="ECO:0007669"/>
    <property type="project" value="UniProtKB-SubCell"/>
</dbReference>
<feature type="transmembrane region" description="Helical" evidence="6">
    <location>
        <begin position="186"/>
        <end position="206"/>
    </location>
</feature>
<accession>A0AAE3KNG5</accession>
<keyword evidence="5 6" id="KW-0472">Membrane</keyword>
<evidence type="ECO:0000256" key="1">
    <source>
        <dbReference type="ARBA" id="ARBA00004141"/>
    </source>
</evidence>
<keyword evidence="4 6" id="KW-1133">Transmembrane helix</keyword>
<dbReference type="EMBL" id="JAMTCK010000015">
    <property type="protein sequence ID" value="MCP2168653.1"/>
    <property type="molecule type" value="Genomic_DNA"/>
</dbReference>
<reference evidence="8" key="1">
    <citation type="submission" date="2022-06" db="EMBL/GenBank/DDBJ databases">
        <title>Genomic Encyclopedia of Archaeal and Bacterial Type Strains, Phase II (KMG-II): from individual species to whole genera.</title>
        <authorList>
            <person name="Goeker M."/>
        </authorList>
    </citation>
    <scope>NUCLEOTIDE SEQUENCE</scope>
    <source>
        <strain evidence="8">DSM 43935</strain>
    </source>
</reference>
<dbReference type="InterPro" id="IPR037185">
    <property type="entry name" value="EmrE-like"/>
</dbReference>
<dbReference type="Gene3D" id="1.10.3730.20">
    <property type="match status" value="1"/>
</dbReference>
<evidence type="ECO:0000256" key="3">
    <source>
        <dbReference type="ARBA" id="ARBA00022692"/>
    </source>
</evidence>
<evidence type="ECO:0000256" key="6">
    <source>
        <dbReference type="SAM" id="Phobius"/>
    </source>
</evidence>
<name>A0AAE3KNG5_9PSEU</name>
<feature type="transmembrane region" description="Helical" evidence="6">
    <location>
        <begin position="7"/>
        <end position="31"/>
    </location>
</feature>
<dbReference type="InterPro" id="IPR050638">
    <property type="entry name" value="AA-Vitamin_Transporters"/>
</dbReference>
<evidence type="ECO:0000259" key="7">
    <source>
        <dbReference type="Pfam" id="PF00892"/>
    </source>
</evidence>
<evidence type="ECO:0000313" key="9">
    <source>
        <dbReference type="Proteomes" id="UP001206128"/>
    </source>
</evidence>
<feature type="transmembrane region" description="Helical" evidence="6">
    <location>
        <begin position="37"/>
        <end position="58"/>
    </location>
</feature>
<feature type="domain" description="EamA" evidence="7">
    <location>
        <begin position="156"/>
        <end position="291"/>
    </location>
</feature>
<dbReference type="InterPro" id="IPR000620">
    <property type="entry name" value="EamA_dom"/>
</dbReference>
<dbReference type="Pfam" id="PF00892">
    <property type="entry name" value="EamA"/>
    <property type="match status" value="2"/>
</dbReference>
<dbReference type="Proteomes" id="UP001206128">
    <property type="component" value="Unassembled WGS sequence"/>
</dbReference>
<keyword evidence="3 6" id="KW-0812">Transmembrane</keyword>
<sequence length="314" mass="32570">MTRQHRSVGWVPGFVAVSAIWGSSFTLIKLAVDAGVAPVWVALWRCLFGALTLWLVCLVQRTPMPRDPRLWGHAAVVAVLLNTVPFTLVAYAETRVSTVLAGVLNATTPLATLVFVLLLVRQERPTARRVVGLLVGFAGVLVVLGAWQGAASDLSPGSLAVLGATTCYGAGFAYTRRFFSGGAHSASALCAVQMTCATAQLVVVAPLTGTGPSWPGPLPAAGLVLLGALATGFAYVLNMRVIRVAGSTVAATVTYLTPVWSTLLGALLLHEPLGWHTAAGGLLVIAGVVFTQTRTGPRVGSAAPAARDALVRTD</sequence>
<evidence type="ECO:0000313" key="8">
    <source>
        <dbReference type="EMBL" id="MCP2168653.1"/>
    </source>
</evidence>
<feature type="transmembrane region" description="Helical" evidence="6">
    <location>
        <begin position="131"/>
        <end position="150"/>
    </location>
</feature>
<feature type="transmembrane region" description="Helical" evidence="6">
    <location>
        <begin position="98"/>
        <end position="119"/>
    </location>
</feature>
<dbReference type="RefSeq" id="WP_253776710.1">
    <property type="nucleotide sequence ID" value="NZ_JAMTCK010000015.1"/>
</dbReference>
<organism evidence="8 9">
    <name type="scientific">Goodfellowiella coeruleoviolacea</name>
    <dbReference type="NCBI Taxonomy" id="334858"/>
    <lineage>
        <taxon>Bacteria</taxon>
        <taxon>Bacillati</taxon>
        <taxon>Actinomycetota</taxon>
        <taxon>Actinomycetes</taxon>
        <taxon>Pseudonocardiales</taxon>
        <taxon>Pseudonocardiaceae</taxon>
        <taxon>Goodfellowiella</taxon>
    </lineage>
</organism>
<dbReference type="SUPFAM" id="SSF103481">
    <property type="entry name" value="Multidrug resistance efflux transporter EmrE"/>
    <property type="match status" value="2"/>
</dbReference>
<feature type="transmembrane region" description="Helical" evidence="6">
    <location>
        <begin position="70"/>
        <end position="92"/>
    </location>
</feature>
<gene>
    <name evidence="8" type="ORF">LX83_005531</name>
</gene>
<comment type="subcellular location">
    <subcellularLocation>
        <location evidence="1">Membrane</location>
        <topology evidence="1">Multi-pass membrane protein</topology>
    </subcellularLocation>
</comment>
<protein>
    <submittedName>
        <fullName evidence="8">Permease of the drug/metabolite transporter (DMT) superfamily</fullName>
    </submittedName>
</protein>
<evidence type="ECO:0000256" key="4">
    <source>
        <dbReference type="ARBA" id="ARBA00022989"/>
    </source>
</evidence>
<evidence type="ECO:0000256" key="5">
    <source>
        <dbReference type="ARBA" id="ARBA00023136"/>
    </source>
</evidence>
<dbReference type="PANTHER" id="PTHR32322:SF2">
    <property type="entry name" value="EAMA DOMAIN-CONTAINING PROTEIN"/>
    <property type="match status" value="1"/>
</dbReference>
<feature type="transmembrane region" description="Helical" evidence="6">
    <location>
        <begin position="218"/>
        <end position="237"/>
    </location>
</feature>
<feature type="transmembrane region" description="Helical" evidence="6">
    <location>
        <begin position="273"/>
        <end position="291"/>
    </location>
</feature>
<feature type="transmembrane region" description="Helical" evidence="6">
    <location>
        <begin position="244"/>
        <end position="267"/>
    </location>
</feature>